<evidence type="ECO:0000256" key="5">
    <source>
        <dbReference type="ARBA" id="ARBA00022833"/>
    </source>
</evidence>
<name>A0ABR3PGU2_9PEZI</name>
<dbReference type="InterPro" id="IPR033599">
    <property type="entry name" value="TAF1B/Rrn7"/>
</dbReference>
<evidence type="ECO:0000256" key="9">
    <source>
        <dbReference type="ARBA" id="ARBA00023242"/>
    </source>
</evidence>
<dbReference type="InterPro" id="IPR048540">
    <property type="entry name" value="Rrn7_cyclin_N"/>
</dbReference>
<dbReference type="GeneID" id="95975964"/>
<accession>A0ABR3PGU2</accession>
<evidence type="ECO:0000256" key="10">
    <source>
        <dbReference type="SAM" id="Coils"/>
    </source>
</evidence>
<gene>
    <name evidence="14" type="ORF">AAFC00_002262</name>
</gene>
<keyword evidence="9" id="KW-0539">Nucleus</keyword>
<comment type="similarity">
    <text evidence="2">Belongs to the RRN7/TAF1B family.</text>
</comment>
<reference evidence="14 15" key="1">
    <citation type="submission" date="2024-07" db="EMBL/GenBank/DDBJ databases">
        <title>Draft sequence of the Neodothiora populina.</title>
        <authorList>
            <person name="Drown D.D."/>
            <person name="Schuette U.S."/>
            <person name="Buechlein A.B."/>
            <person name="Rusch D.R."/>
            <person name="Winton L.W."/>
            <person name="Adams G.A."/>
        </authorList>
    </citation>
    <scope>NUCLEOTIDE SEQUENCE [LARGE SCALE GENOMIC DNA]</scope>
    <source>
        <strain evidence="14 15">CPC 39397</strain>
    </source>
</reference>
<evidence type="ECO:0000313" key="15">
    <source>
        <dbReference type="Proteomes" id="UP001562354"/>
    </source>
</evidence>
<keyword evidence="3" id="KW-0479">Metal-binding</keyword>
<evidence type="ECO:0000259" key="12">
    <source>
        <dbReference type="Pfam" id="PF20644"/>
    </source>
</evidence>
<proteinExistence type="inferred from homology"/>
<evidence type="ECO:0000256" key="11">
    <source>
        <dbReference type="SAM" id="MobiDB-lite"/>
    </source>
</evidence>
<comment type="caution">
    <text evidence="14">The sequence shown here is derived from an EMBL/GenBank/DDBJ whole genome shotgun (WGS) entry which is preliminary data.</text>
</comment>
<protein>
    <recommendedName>
        <fullName evidence="16">RRN7-type domain-containing protein</fullName>
    </recommendedName>
</protein>
<feature type="domain" description="Rrn7/TAF1B C-terminal cyclin" evidence="13">
    <location>
        <begin position="225"/>
        <end position="394"/>
    </location>
</feature>
<evidence type="ECO:0000256" key="2">
    <source>
        <dbReference type="ARBA" id="ARBA00006899"/>
    </source>
</evidence>
<keyword evidence="4" id="KW-0863">Zinc-finger</keyword>
<sequence length="543" mass="62104">MDFECESGNCGSTSFRVGDDGYTYCSEGHRQLSRGTQFAEENEGAPQFGRKARRLGEEEEAIDTALTGKRAFEHYLLCFQLVLWKQVHWLISVKSFPVEFETMVRDLWALRLQTLQSRATYESESEAEHSSQLWSSQSEAEATDASTKRKSRRSKIDAIPQLVDAVSLCYIGSLLLRLPVAVNDYHQWIASGDLIYYRAVTTLSPSMKLRLPFNFSQALDPQNILKASSLHKAVIDNITAYSSSFGMRVPPLNHILLLYRWMGDLALPLEVYAAVLRIAKLIDVHFDYEVEGQRRPARFLVLRLAEAKLMSLIVVATKLLFPMDGGKRYPRKPTELAALAMDWSIWTSSREQHEQSEKDTQRLGYEDALRISESDVLEMSDDKLDDYMDWYGSTFAVEHVREHGRASKEAEFRRAMFRYFPIDRAPGETEQEAREEQVSDDLTRLRGDRIKEVQSALKPLRVRQDGDTMRDGEVIQRPGSHYKRFRSVNELSGYAEEFYKEAAKVSGLGLDSLVRAVFTMEKRIEDLEAKARKADQSSHMVEG</sequence>
<comment type="subcellular location">
    <subcellularLocation>
        <location evidence="1">Nucleus</location>
        <location evidence="1">Nucleolus</location>
    </subcellularLocation>
</comment>
<dbReference type="Proteomes" id="UP001562354">
    <property type="component" value="Unassembled WGS sequence"/>
</dbReference>
<dbReference type="InterPro" id="IPR048538">
    <property type="entry name" value="Rrn7_cyclin_C"/>
</dbReference>
<dbReference type="PANTHER" id="PTHR31576">
    <property type="entry name" value="TATA BOX-BINDING PROTEIN-ASSOCIATED FACTOR RNA POLYMERASE I SUBUNIT B"/>
    <property type="match status" value="1"/>
</dbReference>
<keyword evidence="7" id="KW-0238">DNA-binding</keyword>
<evidence type="ECO:0000256" key="6">
    <source>
        <dbReference type="ARBA" id="ARBA00023015"/>
    </source>
</evidence>
<feature type="region of interest" description="Disordered" evidence="11">
    <location>
        <begin position="128"/>
        <end position="149"/>
    </location>
</feature>
<feature type="coiled-coil region" evidence="10">
    <location>
        <begin position="510"/>
        <end position="537"/>
    </location>
</feature>
<dbReference type="Pfam" id="PF20645">
    <property type="entry name" value="Rrn7_cyclin_C"/>
    <property type="match status" value="1"/>
</dbReference>
<evidence type="ECO:0000256" key="1">
    <source>
        <dbReference type="ARBA" id="ARBA00004604"/>
    </source>
</evidence>
<dbReference type="PANTHER" id="PTHR31576:SF2">
    <property type="entry name" value="TATA BOX-BINDING PROTEIN-ASSOCIATED FACTOR RNA POLYMERASE I SUBUNIT B"/>
    <property type="match status" value="1"/>
</dbReference>
<keyword evidence="6" id="KW-0805">Transcription regulation</keyword>
<evidence type="ECO:0000259" key="13">
    <source>
        <dbReference type="Pfam" id="PF20645"/>
    </source>
</evidence>
<keyword evidence="5" id="KW-0862">Zinc</keyword>
<evidence type="ECO:0008006" key="16">
    <source>
        <dbReference type="Google" id="ProtNLM"/>
    </source>
</evidence>
<evidence type="ECO:0000313" key="14">
    <source>
        <dbReference type="EMBL" id="KAL1305368.1"/>
    </source>
</evidence>
<feature type="compositionally biased region" description="Polar residues" evidence="11">
    <location>
        <begin position="130"/>
        <end position="140"/>
    </location>
</feature>
<keyword evidence="8" id="KW-0804">Transcription</keyword>
<evidence type="ECO:0000256" key="7">
    <source>
        <dbReference type="ARBA" id="ARBA00023125"/>
    </source>
</evidence>
<evidence type="ECO:0000256" key="4">
    <source>
        <dbReference type="ARBA" id="ARBA00022771"/>
    </source>
</evidence>
<keyword evidence="15" id="KW-1185">Reference proteome</keyword>
<keyword evidence="10" id="KW-0175">Coiled coil</keyword>
<feature type="domain" description="Rrn7/TAF1B N-terminal cyclin" evidence="12">
    <location>
        <begin position="79"/>
        <end position="203"/>
    </location>
</feature>
<organism evidence="14 15">
    <name type="scientific">Neodothiora populina</name>
    <dbReference type="NCBI Taxonomy" id="2781224"/>
    <lineage>
        <taxon>Eukaryota</taxon>
        <taxon>Fungi</taxon>
        <taxon>Dikarya</taxon>
        <taxon>Ascomycota</taxon>
        <taxon>Pezizomycotina</taxon>
        <taxon>Dothideomycetes</taxon>
        <taxon>Dothideomycetidae</taxon>
        <taxon>Dothideales</taxon>
        <taxon>Dothioraceae</taxon>
        <taxon>Neodothiora</taxon>
    </lineage>
</organism>
<evidence type="ECO:0000256" key="8">
    <source>
        <dbReference type="ARBA" id="ARBA00023163"/>
    </source>
</evidence>
<dbReference type="EMBL" id="JBFMKM010000007">
    <property type="protein sequence ID" value="KAL1305368.1"/>
    <property type="molecule type" value="Genomic_DNA"/>
</dbReference>
<dbReference type="RefSeq" id="XP_069201641.1">
    <property type="nucleotide sequence ID" value="XM_069348503.1"/>
</dbReference>
<dbReference type="Pfam" id="PF20644">
    <property type="entry name" value="Rrn7_cyclin_N"/>
    <property type="match status" value="1"/>
</dbReference>
<evidence type="ECO:0000256" key="3">
    <source>
        <dbReference type="ARBA" id="ARBA00022723"/>
    </source>
</evidence>